<dbReference type="AlphaFoldDB" id="A0A170XIK1"/>
<evidence type="ECO:0000256" key="2">
    <source>
        <dbReference type="ARBA" id="ARBA00023242"/>
    </source>
</evidence>
<dbReference type="SUPFAM" id="SSF50978">
    <property type="entry name" value="WD40 repeat-like"/>
    <property type="match status" value="1"/>
</dbReference>
<dbReference type="InterPro" id="IPR052414">
    <property type="entry name" value="U3_snoRNA-assoc_WDR"/>
</dbReference>
<evidence type="ECO:0000313" key="3">
    <source>
        <dbReference type="EMBL" id="JAR98902.1"/>
    </source>
</evidence>
<sequence length="217" mass="24088">MFLVKWKCKGIVTRVAVSPTGDLCVTGNINITLWEVKTQQCLRNFIGHSSELCNLIFINEQYFLSCGINDRHIAAWTTNSEDDSPIGRFSLSDNVKGEISTLLVNTTGLHMVAVTSSGSLLYFTQQLNGKVNKSIKPIQKIELVHNENTSEANSTKLLPVVCGHLKTSSVISVAYGFYPNFGFETVSISTEHDKQTVCVSNPEAKRAKVSLNRLYRR</sequence>
<dbReference type="InterPro" id="IPR015943">
    <property type="entry name" value="WD40/YVTN_repeat-like_dom_sf"/>
</dbReference>
<reference evidence="3" key="1">
    <citation type="submission" date="2016-04" db="EMBL/GenBank/DDBJ databases">
        <authorList>
            <person name="Calderon-Fernandez G.M.Sr."/>
        </authorList>
    </citation>
    <scope>NUCLEOTIDE SEQUENCE</scope>
    <source>
        <strain evidence="3">Int1</strain>
        <tissue evidence="3">Integument</tissue>
    </source>
</reference>
<dbReference type="GO" id="GO:0005730">
    <property type="term" value="C:nucleolus"/>
    <property type="evidence" value="ECO:0007669"/>
    <property type="project" value="TreeGrafter"/>
</dbReference>
<dbReference type="GO" id="GO:0000462">
    <property type="term" value="P:maturation of SSU-rRNA from tricistronic rRNA transcript (SSU-rRNA, 5.8S rRNA, LSU-rRNA)"/>
    <property type="evidence" value="ECO:0007669"/>
    <property type="project" value="TreeGrafter"/>
</dbReference>
<evidence type="ECO:0000256" key="1">
    <source>
        <dbReference type="ARBA" id="ARBA00004123"/>
    </source>
</evidence>
<dbReference type="PANTHER" id="PTHR44267:SF1">
    <property type="entry name" value="WD REPEAT-CONTAINING PROTEIN 43"/>
    <property type="match status" value="1"/>
</dbReference>
<keyword evidence="2" id="KW-0539">Nucleus</keyword>
<dbReference type="Gene3D" id="2.130.10.10">
    <property type="entry name" value="YVTN repeat-like/Quinoprotein amine dehydrogenase"/>
    <property type="match status" value="1"/>
</dbReference>
<comment type="subcellular location">
    <subcellularLocation>
        <location evidence="1">Nucleus</location>
    </subcellularLocation>
</comment>
<accession>A0A170XIK1</accession>
<proteinExistence type="predicted"/>
<dbReference type="PANTHER" id="PTHR44267">
    <property type="entry name" value="WD REPEAT-CONTAINING PROTEIN 43"/>
    <property type="match status" value="1"/>
</dbReference>
<protein>
    <submittedName>
        <fullName evidence="3">Wd repeat-containing protein 43</fullName>
    </submittedName>
</protein>
<organism evidence="3">
    <name type="scientific">Triatoma infestans</name>
    <name type="common">Assassin bug</name>
    <dbReference type="NCBI Taxonomy" id="30076"/>
    <lineage>
        <taxon>Eukaryota</taxon>
        <taxon>Metazoa</taxon>
        <taxon>Ecdysozoa</taxon>
        <taxon>Arthropoda</taxon>
        <taxon>Hexapoda</taxon>
        <taxon>Insecta</taxon>
        <taxon>Pterygota</taxon>
        <taxon>Neoptera</taxon>
        <taxon>Paraneoptera</taxon>
        <taxon>Hemiptera</taxon>
        <taxon>Heteroptera</taxon>
        <taxon>Panheteroptera</taxon>
        <taxon>Cimicomorpha</taxon>
        <taxon>Reduviidae</taxon>
        <taxon>Triatominae</taxon>
        <taxon>Triatoma</taxon>
    </lineage>
</organism>
<reference evidence="3" key="2">
    <citation type="journal article" date="2017" name="J. Med. Entomol.">
        <title>Transcriptome Analysis of the Triatoma infestans (Hemiptera: Reduviidae) Integument.</title>
        <authorList>
            <person name="Calderon-Fernandez G.M."/>
            <person name="Moriconi D.E."/>
            <person name="Dulbecco A.B."/>
            <person name="Juarez M.P."/>
        </authorList>
    </citation>
    <scope>NUCLEOTIDE SEQUENCE</scope>
    <source>
        <strain evidence="3">Int1</strain>
        <tissue evidence="3">Integument</tissue>
    </source>
</reference>
<name>A0A170XIK1_TRIIF</name>
<dbReference type="InterPro" id="IPR036322">
    <property type="entry name" value="WD40_repeat_dom_sf"/>
</dbReference>
<dbReference type="EMBL" id="GEMB01004373">
    <property type="protein sequence ID" value="JAR98902.1"/>
    <property type="molecule type" value="Transcribed_RNA"/>
</dbReference>